<keyword evidence="3" id="KW-1185">Reference proteome</keyword>
<organism evidence="2 3">
    <name type="scientific">Hucho hucho</name>
    <name type="common">huchen</name>
    <dbReference type="NCBI Taxonomy" id="62062"/>
    <lineage>
        <taxon>Eukaryota</taxon>
        <taxon>Metazoa</taxon>
        <taxon>Chordata</taxon>
        <taxon>Craniata</taxon>
        <taxon>Vertebrata</taxon>
        <taxon>Euteleostomi</taxon>
        <taxon>Actinopterygii</taxon>
        <taxon>Neopterygii</taxon>
        <taxon>Teleostei</taxon>
        <taxon>Protacanthopterygii</taxon>
        <taxon>Salmoniformes</taxon>
        <taxon>Salmonidae</taxon>
        <taxon>Salmoninae</taxon>
        <taxon>Hucho</taxon>
    </lineage>
</organism>
<proteinExistence type="predicted"/>
<sequence length="61" mass="6632">MLVLFETAAGHALFKVQDEGKLANVDDIHKHFASSDKASQVVKLKAFNAFKDTTEAVADVI</sequence>
<dbReference type="PANTHER" id="PTHR10894:SF1">
    <property type="entry name" value="NUCLEOLAR PROTEIN 58"/>
    <property type="match status" value="1"/>
</dbReference>
<evidence type="ECO:0000259" key="1">
    <source>
        <dbReference type="Pfam" id="PF08156"/>
    </source>
</evidence>
<dbReference type="GO" id="GO:0032040">
    <property type="term" value="C:small-subunit processome"/>
    <property type="evidence" value="ECO:0007669"/>
    <property type="project" value="InterPro"/>
</dbReference>
<dbReference type="Pfam" id="PF08156">
    <property type="entry name" value="NOP5NT"/>
    <property type="match status" value="1"/>
</dbReference>
<dbReference type="InterPro" id="IPR012974">
    <property type="entry name" value="NOP58/56_N"/>
</dbReference>
<feature type="domain" description="Nucleolar protein 58/56 N-terminal" evidence="1">
    <location>
        <begin position="2"/>
        <end position="59"/>
    </location>
</feature>
<dbReference type="STRING" id="62062.ENSHHUP00000020858"/>
<reference evidence="2" key="3">
    <citation type="submission" date="2025-09" db="UniProtKB">
        <authorList>
            <consortium name="Ensembl"/>
        </authorList>
    </citation>
    <scope>IDENTIFICATION</scope>
</reference>
<dbReference type="AlphaFoldDB" id="A0A4W5KU43"/>
<evidence type="ECO:0000313" key="2">
    <source>
        <dbReference type="Ensembl" id="ENSHHUP00000020858.1"/>
    </source>
</evidence>
<dbReference type="InterPro" id="IPR045056">
    <property type="entry name" value="Nop56/Nop58"/>
</dbReference>
<accession>A0A4W5KU43</accession>
<dbReference type="Proteomes" id="UP000314982">
    <property type="component" value="Unassembled WGS sequence"/>
</dbReference>
<dbReference type="GO" id="GO:0031428">
    <property type="term" value="C:box C/D methylation guide snoRNP complex"/>
    <property type="evidence" value="ECO:0007669"/>
    <property type="project" value="InterPro"/>
</dbReference>
<reference evidence="2" key="2">
    <citation type="submission" date="2025-08" db="UniProtKB">
        <authorList>
            <consortium name="Ensembl"/>
        </authorList>
    </citation>
    <scope>IDENTIFICATION</scope>
</reference>
<dbReference type="GO" id="GO:0030515">
    <property type="term" value="F:snoRNA binding"/>
    <property type="evidence" value="ECO:0007669"/>
    <property type="project" value="InterPro"/>
</dbReference>
<name>A0A4W5KU43_9TELE</name>
<dbReference type="Ensembl" id="ENSHHUT00000021633.1">
    <property type="protein sequence ID" value="ENSHHUP00000020858.1"/>
    <property type="gene ID" value="ENSHHUG00000013078.1"/>
</dbReference>
<evidence type="ECO:0000313" key="3">
    <source>
        <dbReference type="Proteomes" id="UP000314982"/>
    </source>
</evidence>
<protein>
    <recommendedName>
        <fullName evidence="1">Nucleolar protein 58/56 N-terminal domain-containing protein</fullName>
    </recommendedName>
</protein>
<reference evidence="3" key="1">
    <citation type="submission" date="2018-06" db="EMBL/GenBank/DDBJ databases">
        <title>Genome assembly of Danube salmon.</title>
        <authorList>
            <person name="Macqueen D.J."/>
            <person name="Gundappa M.K."/>
        </authorList>
    </citation>
    <scope>NUCLEOTIDE SEQUENCE [LARGE SCALE GENOMIC DNA]</scope>
</reference>
<dbReference type="PANTHER" id="PTHR10894">
    <property type="entry name" value="NUCLEOLAR PROTEIN 5 NUCLEOLAR PROTEIN NOP5 NOP58"/>
    <property type="match status" value="1"/>
</dbReference>